<dbReference type="AlphaFoldDB" id="A0A9Q3YG46"/>
<evidence type="ECO:0000313" key="2">
    <source>
        <dbReference type="Proteomes" id="UP000726777"/>
    </source>
</evidence>
<evidence type="ECO:0000313" key="1">
    <source>
        <dbReference type="EMBL" id="MCC3803921.1"/>
    </source>
</evidence>
<organism evidence="1 2">
    <name type="scientific">Vibrio parahaemolyticus</name>
    <dbReference type="NCBI Taxonomy" id="670"/>
    <lineage>
        <taxon>Bacteria</taxon>
        <taxon>Pseudomonadati</taxon>
        <taxon>Pseudomonadota</taxon>
        <taxon>Gammaproteobacteria</taxon>
        <taxon>Vibrionales</taxon>
        <taxon>Vibrionaceae</taxon>
        <taxon>Vibrio</taxon>
    </lineage>
</organism>
<dbReference type="RefSeq" id="WP_228085595.1">
    <property type="nucleotide sequence ID" value="NZ_JACVHL010000002.1"/>
</dbReference>
<gene>
    <name evidence="1" type="ORF">IB292_02610</name>
</gene>
<proteinExistence type="predicted"/>
<name>A0A9Q3YG46_VIBPH</name>
<dbReference type="Proteomes" id="UP000726777">
    <property type="component" value="Unassembled WGS sequence"/>
</dbReference>
<sequence length="181" mass="20848">MTLLEPNLSKPSVVTDFISDKLDTASDGIYMFSFSTQKLHLFDCERTALAVQKEGGDYRALFLGFYTHWKEGELVRSLSYDFVKKEGNYLGNYFDISIESYDQFGADLMIEEILSGLDNNDFELLSQVQLRAYALHEFQLKTICLKSELSQLLCYREEPQEYLTPDDLIAKFSSKEQCSYA</sequence>
<protein>
    <submittedName>
        <fullName evidence="1">Uncharacterized protein</fullName>
    </submittedName>
</protein>
<reference evidence="1" key="1">
    <citation type="submission" date="2020-09" db="EMBL/GenBank/DDBJ databases">
        <title>Genome sequence of Vibrio parahaemolyticus isolates.</title>
        <authorList>
            <person name="Hammerl J.A."/>
            <person name="Strauch E."/>
        </authorList>
    </citation>
    <scope>NUCLEOTIDE SEQUENCE</scope>
    <source>
        <strain evidence="1">17-VB00146</strain>
    </source>
</reference>
<comment type="caution">
    <text evidence="1">The sequence shown here is derived from an EMBL/GenBank/DDBJ whole genome shotgun (WGS) entry which is preliminary data.</text>
</comment>
<dbReference type="EMBL" id="JACVHL010000002">
    <property type="protein sequence ID" value="MCC3803921.1"/>
    <property type="molecule type" value="Genomic_DNA"/>
</dbReference>
<accession>A0A9Q3YG46</accession>